<dbReference type="InterPro" id="IPR011010">
    <property type="entry name" value="DNA_brk_join_enz"/>
</dbReference>
<evidence type="ECO:0000313" key="1">
    <source>
        <dbReference type="EMBL" id="GEK96952.1"/>
    </source>
</evidence>
<comment type="caution">
    <text evidence="1">The sequence shown here is derived from an EMBL/GenBank/DDBJ whole genome shotgun (WGS) entry which is preliminary data.</text>
</comment>
<name>A0A511BAZ7_9PROT</name>
<evidence type="ECO:0000313" key="2">
    <source>
        <dbReference type="Proteomes" id="UP000321079"/>
    </source>
</evidence>
<proteinExistence type="predicted"/>
<dbReference type="EMBL" id="BJVA01000014">
    <property type="protein sequence ID" value="GEK96952.1"/>
    <property type="molecule type" value="Genomic_DNA"/>
</dbReference>
<accession>A0A511BAZ7</accession>
<reference evidence="1 2" key="1">
    <citation type="submission" date="2019-07" db="EMBL/GenBank/DDBJ databases">
        <title>Whole genome shotgun sequence of Gluconobacter kanchanaburiensis NBRC 103587.</title>
        <authorList>
            <person name="Hosoyama A."/>
            <person name="Uohara A."/>
            <person name="Ohji S."/>
            <person name="Ichikawa N."/>
        </authorList>
    </citation>
    <scope>NUCLEOTIDE SEQUENCE [LARGE SCALE GENOMIC DNA]</scope>
    <source>
        <strain evidence="1 2">NBRC 103587</strain>
    </source>
</reference>
<dbReference type="Proteomes" id="UP000321079">
    <property type="component" value="Unassembled WGS sequence"/>
</dbReference>
<dbReference type="AlphaFoldDB" id="A0A511BAZ7"/>
<dbReference type="GO" id="GO:0003677">
    <property type="term" value="F:DNA binding"/>
    <property type="evidence" value="ECO:0007669"/>
    <property type="project" value="InterPro"/>
</dbReference>
<dbReference type="RefSeq" id="WP_146862681.1">
    <property type="nucleotide sequence ID" value="NZ_BARK01000003.1"/>
</dbReference>
<dbReference type="Gene3D" id="1.10.132.120">
    <property type="match status" value="1"/>
</dbReference>
<gene>
    <name evidence="1" type="ORF">GKA01_21490</name>
</gene>
<protein>
    <submittedName>
        <fullName evidence="1">Uncharacterized protein</fullName>
    </submittedName>
</protein>
<keyword evidence="2" id="KW-1185">Reference proteome</keyword>
<sequence>MTQLVAVTFCVFTQYDTKTKKQLVTAVKSMAVKLGNTPAACKRSYINPCVLEGNLREASKGVRRMFWIMKVTVWRRRTQRLWAFWSVVCRISMSRGLLPRLSVIRGGRAGGADSMGQESFRRKLRPVVRS</sequence>
<organism evidence="1 2">
    <name type="scientific">Gluconobacter kanchanaburiensis NBRC 103587</name>
    <dbReference type="NCBI Taxonomy" id="1307948"/>
    <lineage>
        <taxon>Bacteria</taxon>
        <taxon>Pseudomonadati</taxon>
        <taxon>Pseudomonadota</taxon>
        <taxon>Alphaproteobacteria</taxon>
        <taxon>Acetobacterales</taxon>
        <taxon>Acetobacteraceae</taxon>
        <taxon>Gluconobacter</taxon>
    </lineage>
</organism>
<dbReference type="SUPFAM" id="SSF56349">
    <property type="entry name" value="DNA breaking-rejoining enzymes"/>
    <property type="match status" value="1"/>
</dbReference>
<dbReference type="OrthoDB" id="9778962at2"/>